<organism evidence="2 3">
    <name type="scientific">Pestalotiopsis fici (strain W106-1 / CGMCC3.15140)</name>
    <dbReference type="NCBI Taxonomy" id="1229662"/>
    <lineage>
        <taxon>Eukaryota</taxon>
        <taxon>Fungi</taxon>
        <taxon>Dikarya</taxon>
        <taxon>Ascomycota</taxon>
        <taxon>Pezizomycotina</taxon>
        <taxon>Sordariomycetes</taxon>
        <taxon>Xylariomycetidae</taxon>
        <taxon>Amphisphaeriales</taxon>
        <taxon>Sporocadaceae</taxon>
        <taxon>Pestalotiopsis</taxon>
    </lineage>
</organism>
<gene>
    <name evidence="2" type="ORF">PFICI_12150</name>
</gene>
<keyword evidence="3" id="KW-1185">Reference proteome</keyword>
<evidence type="ECO:0000313" key="2">
    <source>
        <dbReference type="EMBL" id="ETS76763.1"/>
    </source>
</evidence>
<dbReference type="PANTHER" id="PTHR43157:SF61">
    <property type="entry name" value="DEHYDROGENASE_REDUCTASE FAMILY PROTEIN, PUTATIVE (AFU_ORTHOLOGUE AFUA_3G01250)-RELATED"/>
    <property type="match status" value="1"/>
</dbReference>
<dbReference type="OrthoDB" id="542013at2759"/>
<name>W3WSD2_PESFW</name>
<dbReference type="Proteomes" id="UP000030651">
    <property type="component" value="Unassembled WGS sequence"/>
</dbReference>
<dbReference type="InterPro" id="IPR002347">
    <property type="entry name" value="SDR_fam"/>
</dbReference>
<dbReference type="OMA" id="CLLHSCE"/>
<proteinExistence type="predicted"/>
<dbReference type="GeneID" id="19277163"/>
<dbReference type="SUPFAM" id="SSF51735">
    <property type="entry name" value="NAD(P)-binding Rossmann-fold domains"/>
    <property type="match status" value="1"/>
</dbReference>
<dbReference type="Gene3D" id="3.40.50.720">
    <property type="entry name" value="NAD(P)-binding Rossmann-like Domain"/>
    <property type="match status" value="1"/>
</dbReference>
<evidence type="ECO:0000313" key="3">
    <source>
        <dbReference type="Proteomes" id="UP000030651"/>
    </source>
</evidence>
<dbReference type="AlphaFoldDB" id="W3WSD2"/>
<dbReference type="EMBL" id="KI912117">
    <property type="protein sequence ID" value="ETS76763.1"/>
    <property type="molecule type" value="Genomic_DNA"/>
</dbReference>
<dbReference type="PANTHER" id="PTHR43157">
    <property type="entry name" value="PHOSPHATIDYLINOSITOL-GLYCAN BIOSYNTHESIS CLASS F PROTEIN-RELATED"/>
    <property type="match status" value="1"/>
</dbReference>
<dbReference type="GO" id="GO:0016491">
    <property type="term" value="F:oxidoreductase activity"/>
    <property type="evidence" value="ECO:0007669"/>
    <property type="project" value="UniProtKB-KW"/>
</dbReference>
<sequence length="338" mass="37197">MSAVSFTQFVREQWLHLPLAVSTETCSGGTYIVTGANTGLGLEAARHLAGVGAKKVVLGVRNMKSGEEAKVDIEKTSKTRGIVEVWPLDLSSCASVKAFSKRAIQELDRIDAVIENAGVAYNAYKSIEGHEESVVINVLNTFLLAVLLFPKLEDAAKKFNILPHLVIISSETAFMANARTELSKVQSDPLRKMDDEKLADMSARYPFTKLIQVLAARQLASLLPVEQRRVVINYVNPGLCKTGLSRHVGIVQRLQINMAKNLLGRTAEQGSRNLLYGAVAAKESHGCYVGNCEIEDDRVPDWITDAKGRKTQQRVWDDIAQELEKIEPGCIQRLEGSH</sequence>
<protein>
    <submittedName>
        <fullName evidence="2">Uncharacterized protein</fullName>
    </submittedName>
</protein>
<dbReference type="eggNOG" id="KOG1208">
    <property type="taxonomic scope" value="Eukaryota"/>
</dbReference>
<keyword evidence="1" id="KW-0560">Oxidoreductase</keyword>
<reference evidence="3" key="1">
    <citation type="journal article" date="2015" name="BMC Genomics">
        <title>Genomic and transcriptomic analysis of the endophytic fungus Pestalotiopsis fici reveals its lifestyle and high potential for synthesis of natural products.</title>
        <authorList>
            <person name="Wang X."/>
            <person name="Zhang X."/>
            <person name="Liu L."/>
            <person name="Xiang M."/>
            <person name="Wang W."/>
            <person name="Sun X."/>
            <person name="Che Y."/>
            <person name="Guo L."/>
            <person name="Liu G."/>
            <person name="Guo L."/>
            <person name="Wang C."/>
            <person name="Yin W.B."/>
            <person name="Stadler M."/>
            <person name="Zhang X."/>
            <person name="Liu X."/>
        </authorList>
    </citation>
    <scope>NUCLEOTIDE SEQUENCE [LARGE SCALE GENOMIC DNA]</scope>
    <source>
        <strain evidence="3">W106-1 / CGMCC3.15140</strain>
    </source>
</reference>
<dbReference type="Pfam" id="PF00106">
    <property type="entry name" value="adh_short"/>
    <property type="match status" value="1"/>
</dbReference>
<dbReference type="HOGENOM" id="CLU_010194_44_4_1"/>
<dbReference type="PRINTS" id="PR00081">
    <property type="entry name" value="GDHRDH"/>
</dbReference>
<dbReference type="RefSeq" id="XP_007838922.1">
    <property type="nucleotide sequence ID" value="XM_007840731.1"/>
</dbReference>
<evidence type="ECO:0000256" key="1">
    <source>
        <dbReference type="ARBA" id="ARBA00023002"/>
    </source>
</evidence>
<accession>W3WSD2</accession>
<dbReference type="InterPro" id="IPR036291">
    <property type="entry name" value="NAD(P)-bd_dom_sf"/>
</dbReference>
<dbReference type="InParanoid" id="W3WSD2"/>
<dbReference type="KEGG" id="pfy:PFICI_12150"/>
<dbReference type="STRING" id="1229662.W3WSD2"/>